<organism evidence="3 4">
    <name type="scientific">Promicromonospora soli</name>
    <dbReference type="NCBI Taxonomy" id="2035533"/>
    <lineage>
        <taxon>Bacteria</taxon>
        <taxon>Bacillati</taxon>
        <taxon>Actinomycetota</taxon>
        <taxon>Actinomycetes</taxon>
        <taxon>Micrococcales</taxon>
        <taxon>Promicromonosporaceae</taxon>
        <taxon>Promicromonospora</taxon>
    </lineage>
</organism>
<dbReference type="InterPro" id="IPR012938">
    <property type="entry name" value="Glc/Sorbosone_DH"/>
</dbReference>
<reference evidence="3" key="2">
    <citation type="submission" date="2020-09" db="EMBL/GenBank/DDBJ databases">
        <authorList>
            <person name="Sun Q."/>
            <person name="Zhou Y."/>
        </authorList>
    </citation>
    <scope>NUCLEOTIDE SEQUENCE</scope>
    <source>
        <strain evidence="3">CGMCC 4.7398</strain>
    </source>
</reference>
<dbReference type="SUPFAM" id="SSF50952">
    <property type="entry name" value="Soluble quinoprotein glucose dehydrogenase"/>
    <property type="match status" value="1"/>
</dbReference>
<dbReference type="InterPro" id="IPR011041">
    <property type="entry name" value="Quinoprot_gluc/sorb_DH_b-prop"/>
</dbReference>
<keyword evidence="4" id="KW-1185">Reference proteome</keyword>
<dbReference type="Gene3D" id="2.120.10.30">
    <property type="entry name" value="TolB, C-terminal domain"/>
    <property type="match status" value="1"/>
</dbReference>
<comment type="caution">
    <text evidence="3">The sequence shown here is derived from an EMBL/GenBank/DDBJ whole genome shotgun (WGS) entry which is preliminary data.</text>
</comment>
<feature type="domain" description="Glucose/Sorbosone dehydrogenase" evidence="2">
    <location>
        <begin position="88"/>
        <end position="405"/>
    </location>
</feature>
<accession>A0A919G111</accession>
<dbReference type="PANTHER" id="PTHR19328:SF13">
    <property type="entry name" value="HIPL1 PROTEIN"/>
    <property type="match status" value="1"/>
</dbReference>
<evidence type="ECO:0000313" key="4">
    <source>
        <dbReference type="Proteomes" id="UP000627369"/>
    </source>
</evidence>
<evidence type="ECO:0000313" key="3">
    <source>
        <dbReference type="EMBL" id="GHH76148.1"/>
    </source>
</evidence>
<feature type="region of interest" description="Disordered" evidence="1">
    <location>
        <begin position="39"/>
        <end position="73"/>
    </location>
</feature>
<dbReference type="AlphaFoldDB" id="A0A919G111"/>
<dbReference type="Pfam" id="PF07995">
    <property type="entry name" value="GSDH"/>
    <property type="match status" value="1"/>
</dbReference>
<gene>
    <name evidence="3" type="ORF">GCM10017772_33990</name>
</gene>
<dbReference type="PROSITE" id="PS51257">
    <property type="entry name" value="PROKAR_LIPOPROTEIN"/>
    <property type="match status" value="1"/>
</dbReference>
<reference evidence="3" key="1">
    <citation type="journal article" date="2014" name="Int. J. Syst. Evol. Microbiol.">
        <title>Complete genome sequence of Corynebacterium casei LMG S-19264T (=DSM 44701T), isolated from a smear-ripened cheese.</title>
        <authorList>
            <consortium name="US DOE Joint Genome Institute (JGI-PGF)"/>
            <person name="Walter F."/>
            <person name="Albersmeier A."/>
            <person name="Kalinowski J."/>
            <person name="Ruckert C."/>
        </authorList>
    </citation>
    <scope>NUCLEOTIDE SEQUENCE</scope>
    <source>
        <strain evidence="3">CGMCC 4.7398</strain>
    </source>
</reference>
<dbReference type="InterPro" id="IPR011042">
    <property type="entry name" value="6-blade_b-propeller_TolB-like"/>
</dbReference>
<protein>
    <submittedName>
        <fullName evidence="3">Oxidoreductase</fullName>
    </submittedName>
</protein>
<feature type="compositionally biased region" description="Low complexity" evidence="1">
    <location>
        <begin position="39"/>
        <end position="68"/>
    </location>
</feature>
<dbReference type="RefSeq" id="WP_189670473.1">
    <property type="nucleotide sequence ID" value="NZ_BNAS01000005.1"/>
</dbReference>
<proteinExistence type="predicted"/>
<dbReference type="Proteomes" id="UP000627369">
    <property type="component" value="Unassembled WGS sequence"/>
</dbReference>
<dbReference type="EMBL" id="BNAS01000005">
    <property type="protein sequence ID" value="GHH76148.1"/>
    <property type="molecule type" value="Genomic_DNA"/>
</dbReference>
<dbReference type="PANTHER" id="PTHR19328">
    <property type="entry name" value="HEDGEHOG-INTERACTING PROTEIN"/>
    <property type="match status" value="1"/>
</dbReference>
<evidence type="ECO:0000256" key="1">
    <source>
        <dbReference type="SAM" id="MobiDB-lite"/>
    </source>
</evidence>
<sequence>MDATADRRRTRASVRSLATAGFVGGALLLVGCTGSPGPGVVSPSPTALASPTASGSPTASASAPASGSDPWDGDVTAQAEVVAEELPVPWGMAPLPGGRFLVTLRDDAALAVVSPDGDVEPLDPSGGAQELADQTVPDGEGGLLGVAVDPDVAGPTLTVFLYRTGERDNAVLRAELDLDSLALGDLTTILDGIPKASNHDGGRIAFGPDGYLYVATGDAGNTENSQDPESLGGKILRITPDGEPAPGNPEAGSPVWSLGHRNVQGLGWDASGRMFASEFGQNQLDELNVIEPGGNYGWPDVEGPGNGFEPPPGVTYTDPVAWWPTSEASPSGIAVTEEAIYLASLRGERLWRVPLLGPPTAVAEGESRGFGEPQALLEGEFGRLRAVHAGPDGELYVLTNNTDGRGEPRTEDGRQVDDRLLRVTLTRAE</sequence>
<name>A0A919G111_9MICO</name>
<evidence type="ECO:0000259" key="2">
    <source>
        <dbReference type="Pfam" id="PF07995"/>
    </source>
</evidence>